<proteinExistence type="predicted"/>
<dbReference type="SUPFAM" id="SSF46785">
    <property type="entry name" value="Winged helix' DNA-binding domain"/>
    <property type="match status" value="1"/>
</dbReference>
<dbReference type="RefSeq" id="WP_232559223.1">
    <property type="nucleotide sequence ID" value="NZ_JALPRF010000001.1"/>
</dbReference>
<name>A0ABT0HET7_9BACT</name>
<comment type="caution">
    <text evidence="1">The sequence shown here is derived from an EMBL/GenBank/DDBJ whole genome shotgun (WGS) entry which is preliminary data.</text>
</comment>
<gene>
    <name evidence="1" type="ORF">M0L20_02360</name>
</gene>
<dbReference type="InterPro" id="IPR036390">
    <property type="entry name" value="WH_DNA-bd_sf"/>
</dbReference>
<dbReference type="EMBL" id="JALPRF010000001">
    <property type="protein sequence ID" value="MCK8490676.1"/>
    <property type="molecule type" value="Genomic_DNA"/>
</dbReference>
<reference evidence="1 2" key="1">
    <citation type="submission" date="2022-04" db="EMBL/GenBank/DDBJ databases">
        <title>Spirosoma sp. strain RP8 genome sequencing and assembly.</title>
        <authorList>
            <person name="Jung Y."/>
        </authorList>
    </citation>
    <scope>NUCLEOTIDE SEQUENCE [LARGE SCALE GENOMIC DNA]</scope>
    <source>
        <strain evidence="1 2">RP8</strain>
    </source>
</reference>
<dbReference type="Proteomes" id="UP001202180">
    <property type="component" value="Unassembled WGS sequence"/>
</dbReference>
<keyword evidence="2" id="KW-1185">Reference proteome</keyword>
<accession>A0ABT0HET7</accession>
<sequence length="90" mass="10599">MTLTFGHYTLLMATRHGVTLHQLAEQTNFDPKLIFYLLEELVNHDLLRTSQQANEEQDYYELTDISFSYIQEYERQNPDLIISGSIDSNR</sequence>
<evidence type="ECO:0000313" key="1">
    <source>
        <dbReference type="EMBL" id="MCK8490676.1"/>
    </source>
</evidence>
<evidence type="ECO:0008006" key="3">
    <source>
        <dbReference type="Google" id="ProtNLM"/>
    </source>
</evidence>
<organism evidence="1 2">
    <name type="scientific">Spirosoma liriopis</name>
    <dbReference type="NCBI Taxonomy" id="2937440"/>
    <lineage>
        <taxon>Bacteria</taxon>
        <taxon>Pseudomonadati</taxon>
        <taxon>Bacteroidota</taxon>
        <taxon>Cytophagia</taxon>
        <taxon>Cytophagales</taxon>
        <taxon>Cytophagaceae</taxon>
        <taxon>Spirosoma</taxon>
    </lineage>
</organism>
<protein>
    <recommendedName>
        <fullName evidence="3">MarR family transcriptional regulator</fullName>
    </recommendedName>
</protein>
<evidence type="ECO:0000313" key="2">
    <source>
        <dbReference type="Proteomes" id="UP001202180"/>
    </source>
</evidence>